<reference evidence="3" key="1">
    <citation type="journal article" date="2023" name="Front. Mar. Sci.">
        <title>A new Merluccius polli reference genome to investigate the effects of global change in West African waters.</title>
        <authorList>
            <person name="Mateo J.L."/>
            <person name="Blanco-Fernandez C."/>
            <person name="Garcia-Vazquez E."/>
            <person name="Machado-Schiaffino G."/>
        </authorList>
    </citation>
    <scope>NUCLEOTIDE SEQUENCE</scope>
    <source>
        <strain evidence="3">C29</strain>
        <tissue evidence="3">Fin</tissue>
    </source>
</reference>
<protein>
    <submittedName>
        <fullName evidence="3">Zinc finger MYM-type protein 1</fullName>
    </submittedName>
</protein>
<evidence type="ECO:0000259" key="2">
    <source>
        <dbReference type="Pfam" id="PF05699"/>
    </source>
</evidence>
<comment type="caution">
    <text evidence="3">The sequence shown here is derived from an EMBL/GenBank/DDBJ whole genome shotgun (WGS) entry which is preliminary data.</text>
</comment>
<dbReference type="GO" id="GO:0046983">
    <property type="term" value="F:protein dimerization activity"/>
    <property type="evidence" value="ECO:0007669"/>
    <property type="project" value="InterPro"/>
</dbReference>
<dbReference type="Pfam" id="PF05699">
    <property type="entry name" value="Dimer_Tnp_hAT"/>
    <property type="match status" value="1"/>
</dbReference>
<name>A0AA47MSV7_MERPO</name>
<proteinExistence type="predicted"/>
<feature type="domain" description="HAT C-terminal dimerisation" evidence="2">
    <location>
        <begin position="604"/>
        <end position="657"/>
    </location>
</feature>
<organism evidence="3 4">
    <name type="scientific">Merluccius polli</name>
    <name type="common">Benguela hake</name>
    <name type="synonym">Merluccius cadenati</name>
    <dbReference type="NCBI Taxonomy" id="89951"/>
    <lineage>
        <taxon>Eukaryota</taxon>
        <taxon>Metazoa</taxon>
        <taxon>Chordata</taxon>
        <taxon>Craniata</taxon>
        <taxon>Vertebrata</taxon>
        <taxon>Euteleostomi</taxon>
        <taxon>Actinopterygii</taxon>
        <taxon>Neopterygii</taxon>
        <taxon>Teleostei</taxon>
        <taxon>Neoteleostei</taxon>
        <taxon>Acanthomorphata</taxon>
        <taxon>Zeiogadaria</taxon>
        <taxon>Gadariae</taxon>
        <taxon>Gadiformes</taxon>
        <taxon>Gadoidei</taxon>
        <taxon>Merlucciidae</taxon>
        <taxon>Merluccius</taxon>
    </lineage>
</organism>
<gene>
    <name evidence="3" type="primary">ZMYM1_43</name>
    <name evidence="3" type="ORF">N1851_015509</name>
</gene>
<dbReference type="Proteomes" id="UP001174136">
    <property type="component" value="Unassembled WGS sequence"/>
</dbReference>
<evidence type="ECO:0000256" key="1">
    <source>
        <dbReference type="SAM" id="MobiDB-lite"/>
    </source>
</evidence>
<dbReference type="EMBL" id="JAOPHQ010002849">
    <property type="protein sequence ID" value="KAK0145555.1"/>
    <property type="molecule type" value="Genomic_DNA"/>
</dbReference>
<dbReference type="PANTHER" id="PTHR45749:SF21">
    <property type="entry name" value="DUF4371 DOMAIN-CONTAINING PROTEIN"/>
    <property type="match status" value="1"/>
</dbReference>
<dbReference type="InterPro" id="IPR008906">
    <property type="entry name" value="HATC_C_dom"/>
</dbReference>
<evidence type="ECO:0000313" key="3">
    <source>
        <dbReference type="EMBL" id="KAK0145555.1"/>
    </source>
</evidence>
<feature type="compositionally biased region" description="Basic and acidic residues" evidence="1">
    <location>
        <begin position="32"/>
        <end position="46"/>
    </location>
</feature>
<keyword evidence="4" id="KW-1185">Reference proteome</keyword>
<dbReference type="AlphaFoldDB" id="A0AA47MSV7"/>
<accession>A0AA47MSV7</accession>
<evidence type="ECO:0000313" key="4">
    <source>
        <dbReference type="Proteomes" id="UP001174136"/>
    </source>
</evidence>
<sequence>MLAQIKRKREEVVTEEVQQLKKEIEEATEGQVTKDIEPRPHVRDQSNTDNGDGEGFDVSDIITCTKPAQPDPNATLQGVICFHCAKVFLNQSTFASKCDPAFVSVGFRNWKKAIQKFLKHAKSQLHIHAVNIYAQKGNTVASQLSSAVARQQEEARHGLMKIVGSIKYLARQGLALRGHVEEKGNLSQHLKDKAEDDPAFQKWLERHKQDYTSPLIQNEILGMSKDIIRGIADTIRCLPVTQFALIVDGTQDISGPSFPITILNLPLSALRGQTYDGAANMSGKYSGTQAHIRKKQPLALYVHCGAHCVNLIAQKACTASIVVRDALDWVHQLGVLCGQSGKFKHMFHKIAISKYGTSSALKPLCETRWTVRHGAIHSVLTQYDAILPALEEMAGTNSPTAATANGLLQQFMRGSTVLGLVMAQAVIGELECLNRSLQRRTQTVSGMQAAVCKVQSTLNGKRSDEAFQHLFERASTVVNSLDLEPITMPSSTTTQEFDNHSSTIVENQVVSVLKLLWNTTELSFIRYLTPFTCILLNGGLLTLQKLENTLLSGNIDPVVHDYPEINAQLLEIQLPMFKHNYMYSSCGEATNILKGLPAEVRGLFTEVETLMRLLLVVPVSSSEAERSFSALRRLKTWLRTTMTQQRLNHVAVCHIHQDKLDLLTKKSVCTQFISFTQRRKQVFGAFI</sequence>
<feature type="region of interest" description="Disordered" evidence="1">
    <location>
        <begin position="24"/>
        <end position="54"/>
    </location>
</feature>
<dbReference type="PANTHER" id="PTHR45749">
    <property type="match status" value="1"/>
</dbReference>